<dbReference type="Pfam" id="PF00704">
    <property type="entry name" value="Glyco_hydro_18"/>
    <property type="match status" value="1"/>
</dbReference>
<dbReference type="InterPro" id="IPR050314">
    <property type="entry name" value="Glycosyl_Hydrlase_18"/>
</dbReference>
<evidence type="ECO:0000313" key="14">
    <source>
        <dbReference type="Proteomes" id="UP000007129"/>
    </source>
</evidence>
<name>K2QQD0_MACPH</name>
<evidence type="ECO:0000256" key="8">
    <source>
        <dbReference type="ARBA" id="ARBA00023295"/>
    </source>
</evidence>
<dbReference type="InterPro" id="IPR001579">
    <property type="entry name" value="Glyco_hydro_18_chit_AS"/>
</dbReference>
<dbReference type="STRING" id="1126212.K2QQD0"/>
<dbReference type="InterPro" id="IPR017853">
    <property type="entry name" value="GH"/>
</dbReference>
<dbReference type="FunFam" id="3.10.50.10:FF:000005">
    <property type="entry name" value="Endochitinase B1"/>
    <property type="match status" value="1"/>
</dbReference>
<keyword evidence="4 10" id="KW-0378">Hydrolase</keyword>
<dbReference type="Gene3D" id="3.10.50.10">
    <property type="match status" value="1"/>
</dbReference>
<dbReference type="VEuPathDB" id="FungiDB:MPH_10813"/>
<gene>
    <name evidence="13" type="ORF">MPH_10813</name>
</gene>
<dbReference type="eggNOG" id="KOG2806">
    <property type="taxonomic scope" value="Eukaryota"/>
</dbReference>
<dbReference type="EC" id="3.2.1.14" evidence="3"/>
<keyword evidence="5" id="KW-0146">Chitin degradation</keyword>
<dbReference type="InParanoid" id="K2QQD0"/>
<feature type="region of interest" description="Disordered" evidence="11">
    <location>
        <begin position="403"/>
        <end position="427"/>
    </location>
</feature>
<dbReference type="FunFam" id="3.20.20.80:FF:000095">
    <property type="entry name" value="Endochitinase B1"/>
    <property type="match status" value="1"/>
</dbReference>
<feature type="domain" description="GH18" evidence="12">
    <location>
        <begin position="7"/>
        <end position="375"/>
    </location>
</feature>
<dbReference type="InterPro" id="IPR001223">
    <property type="entry name" value="Glyco_hydro18_cat"/>
</dbReference>
<proteinExistence type="inferred from homology"/>
<keyword evidence="7" id="KW-0119">Carbohydrate metabolism</keyword>
<evidence type="ECO:0000256" key="3">
    <source>
        <dbReference type="ARBA" id="ARBA00012729"/>
    </source>
</evidence>
<dbReference type="Gene3D" id="3.20.20.80">
    <property type="entry name" value="Glycosidases"/>
    <property type="match status" value="1"/>
</dbReference>
<evidence type="ECO:0000256" key="7">
    <source>
        <dbReference type="ARBA" id="ARBA00023277"/>
    </source>
</evidence>
<accession>K2QQD0</accession>
<evidence type="ECO:0000256" key="1">
    <source>
        <dbReference type="ARBA" id="ARBA00000822"/>
    </source>
</evidence>
<evidence type="ECO:0000259" key="12">
    <source>
        <dbReference type="PROSITE" id="PS51910"/>
    </source>
</evidence>
<comment type="similarity">
    <text evidence="2">Belongs to the glycosyl hydrolase 18 family. Chitinase class V subfamily.</text>
</comment>
<dbReference type="GO" id="GO:0008061">
    <property type="term" value="F:chitin binding"/>
    <property type="evidence" value="ECO:0007669"/>
    <property type="project" value="InterPro"/>
</dbReference>
<dbReference type="Proteomes" id="UP000007129">
    <property type="component" value="Unassembled WGS sequence"/>
</dbReference>
<protein>
    <recommendedName>
        <fullName evidence="3">chitinase</fullName>
        <ecNumber evidence="3">3.2.1.14</ecNumber>
    </recommendedName>
</protein>
<dbReference type="SUPFAM" id="SSF51445">
    <property type="entry name" value="(Trans)glycosidases"/>
    <property type="match status" value="1"/>
</dbReference>
<dbReference type="PROSITE" id="PS01095">
    <property type="entry name" value="GH18_1"/>
    <property type="match status" value="1"/>
</dbReference>
<dbReference type="GO" id="GO:0006032">
    <property type="term" value="P:chitin catabolic process"/>
    <property type="evidence" value="ECO:0007669"/>
    <property type="project" value="UniProtKB-KW"/>
</dbReference>
<evidence type="ECO:0000256" key="4">
    <source>
        <dbReference type="ARBA" id="ARBA00022801"/>
    </source>
</evidence>
<dbReference type="InterPro" id="IPR029070">
    <property type="entry name" value="Chitinase_insertion_sf"/>
</dbReference>
<dbReference type="HOGENOM" id="CLU_002833_1_0_1"/>
<evidence type="ECO:0000313" key="13">
    <source>
        <dbReference type="EMBL" id="EKG12101.1"/>
    </source>
</evidence>
<comment type="caution">
    <text evidence="13">The sequence shown here is derived from an EMBL/GenBank/DDBJ whole genome shotgun (WGS) entry which is preliminary data.</text>
</comment>
<dbReference type="OrthoDB" id="76388at2759"/>
<dbReference type="InterPro" id="IPR011583">
    <property type="entry name" value="Chitinase_II/V-like_cat"/>
</dbReference>
<dbReference type="CDD" id="cd06548">
    <property type="entry name" value="GH18_chitinase"/>
    <property type="match status" value="1"/>
</dbReference>
<evidence type="ECO:0000256" key="5">
    <source>
        <dbReference type="ARBA" id="ARBA00023024"/>
    </source>
</evidence>
<dbReference type="GO" id="GO:0005576">
    <property type="term" value="C:extracellular region"/>
    <property type="evidence" value="ECO:0007669"/>
    <property type="project" value="TreeGrafter"/>
</dbReference>
<dbReference type="AlphaFoldDB" id="K2QQD0"/>
<dbReference type="SMART" id="SM00636">
    <property type="entry name" value="Glyco_18"/>
    <property type="match status" value="1"/>
</dbReference>
<evidence type="ECO:0000256" key="11">
    <source>
        <dbReference type="SAM" id="MobiDB-lite"/>
    </source>
</evidence>
<dbReference type="PANTHER" id="PTHR11177">
    <property type="entry name" value="CHITINASE"/>
    <property type="match status" value="1"/>
</dbReference>
<dbReference type="PANTHER" id="PTHR11177:SF317">
    <property type="entry name" value="CHITINASE 12-RELATED"/>
    <property type="match status" value="1"/>
</dbReference>
<evidence type="ECO:0000256" key="9">
    <source>
        <dbReference type="ARBA" id="ARBA00023326"/>
    </source>
</evidence>
<organism evidence="13 14">
    <name type="scientific">Macrophomina phaseolina (strain MS6)</name>
    <name type="common">Charcoal rot fungus</name>
    <dbReference type="NCBI Taxonomy" id="1126212"/>
    <lineage>
        <taxon>Eukaryota</taxon>
        <taxon>Fungi</taxon>
        <taxon>Dikarya</taxon>
        <taxon>Ascomycota</taxon>
        <taxon>Pezizomycotina</taxon>
        <taxon>Dothideomycetes</taxon>
        <taxon>Dothideomycetes incertae sedis</taxon>
        <taxon>Botryosphaeriales</taxon>
        <taxon>Botryosphaeriaceae</taxon>
        <taxon>Macrophomina</taxon>
    </lineage>
</organism>
<dbReference type="PROSITE" id="PS51910">
    <property type="entry name" value="GH18_2"/>
    <property type="match status" value="1"/>
</dbReference>
<dbReference type="GO" id="GO:0000272">
    <property type="term" value="P:polysaccharide catabolic process"/>
    <property type="evidence" value="ECO:0007669"/>
    <property type="project" value="UniProtKB-KW"/>
</dbReference>
<sequence length="427" mass="47859">MGGGQGYRTVAYFVNWAIYGRQHNPQDLPAEKLTHVLYAFANVRPDTGEVYMTDSWSDVEKHYPSDSWNDVGTNVYGCIKQLYLLKKRNRNLKVLLSIGGWTYSSNFAAPAATPAGRQRFAQSAVQLLKDLGLDGLDIDWEYPQDDNQARDLVLLLKETREALDAYAAQLRSSGHGNPHFLLTIAAPAGSQNYSKLHLGAMQRYLDFINLMAYDFAGSWDAKAGHQANLFQCHHNPDCTPFNAEQAIRYYVNNGVPNDKMVVGMPLYGRAFQNTDGPGKPYNGVGEGSWENGVWDFKDLPRPGAHEHFDRDAGATYCYDPASRTMVSYDTVQMALHKVEYIRDHRLGGTMWWESSADKPGHESIIGNVSDALNRHHPKESSTDPSFSLSKVAKHMLGYDGGKAEYQQNNLNYPDSKYENLRKGMPGE</sequence>
<dbReference type="SUPFAM" id="SSF54556">
    <property type="entry name" value="Chitinase insertion domain"/>
    <property type="match status" value="1"/>
</dbReference>
<comment type="catalytic activity">
    <reaction evidence="1">
        <text>Random endo-hydrolysis of N-acetyl-beta-D-glucosaminide (1-&gt;4)-beta-linkages in chitin and chitodextrins.</text>
        <dbReference type="EC" id="3.2.1.14"/>
    </reaction>
</comment>
<evidence type="ECO:0000256" key="6">
    <source>
        <dbReference type="ARBA" id="ARBA00023180"/>
    </source>
</evidence>
<keyword evidence="8 10" id="KW-0326">Glycosidase</keyword>
<keyword evidence="6" id="KW-0325">Glycoprotein</keyword>
<dbReference type="EMBL" id="AHHD01000459">
    <property type="protein sequence ID" value="EKG12101.1"/>
    <property type="molecule type" value="Genomic_DNA"/>
</dbReference>
<dbReference type="GO" id="GO:0008843">
    <property type="term" value="F:endochitinase activity"/>
    <property type="evidence" value="ECO:0007669"/>
    <property type="project" value="UniProtKB-EC"/>
</dbReference>
<evidence type="ECO:0000256" key="2">
    <source>
        <dbReference type="ARBA" id="ARBA00008682"/>
    </source>
</evidence>
<keyword evidence="9" id="KW-0624">Polysaccharide degradation</keyword>
<reference evidence="13 14" key="1">
    <citation type="journal article" date="2012" name="BMC Genomics">
        <title>Tools to kill: Genome of one of the most destructive plant pathogenic fungi Macrophomina phaseolina.</title>
        <authorList>
            <person name="Islam M.S."/>
            <person name="Haque M.S."/>
            <person name="Islam M.M."/>
            <person name="Emdad E.M."/>
            <person name="Halim A."/>
            <person name="Hossen Q.M.M."/>
            <person name="Hossain M.Z."/>
            <person name="Ahmed B."/>
            <person name="Rahim S."/>
            <person name="Rahman M.S."/>
            <person name="Alam M.M."/>
            <person name="Hou S."/>
            <person name="Wan X."/>
            <person name="Saito J.A."/>
            <person name="Alam M."/>
        </authorList>
    </citation>
    <scope>NUCLEOTIDE SEQUENCE [LARGE SCALE GENOMIC DNA]</scope>
    <source>
        <strain evidence="13 14">MS6</strain>
    </source>
</reference>
<dbReference type="FunCoup" id="K2QQD0">
    <property type="interactions" value="562"/>
</dbReference>
<evidence type="ECO:0000256" key="10">
    <source>
        <dbReference type="RuleBase" id="RU000489"/>
    </source>
</evidence>